<dbReference type="PROSITE" id="PS50943">
    <property type="entry name" value="HTH_CROC1"/>
    <property type="match status" value="1"/>
</dbReference>
<evidence type="ECO:0000259" key="1">
    <source>
        <dbReference type="PROSITE" id="PS50943"/>
    </source>
</evidence>
<dbReference type="Gene3D" id="1.10.260.40">
    <property type="entry name" value="lambda repressor-like DNA-binding domains"/>
    <property type="match status" value="1"/>
</dbReference>
<dbReference type="GO" id="GO:0003677">
    <property type="term" value="F:DNA binding"/>
    <property type="evidence" value="ECO:0007669"/>
    <property type="project" value="InterPro"/>
</dbReference>
<reference evidence="2" key="1">
    <citation type="journal article" date="2021" name="Proc. Natl. Acad. Sci. U.S.A.">
        <title>A Catalog of Tens of Thousands of Viruses from Human Metagenomes Reveals Hidden Associations with Chronic Diseases.</title>
        <authorList>
            <person name="Tisza M.J."/>
            <person name="Buck C.B."/>
        </authorList>
    </citation>
    <scope>NUCLEOTIDE SEQUENCE</scope>
    <source>
        <strain evidence="2">Ct7FW4</strain>
    </source>
</reference>
<feature type="domain" description="HTH cro/C1-type" evidence="1">
    <location>
        <begin position="7"/>
        <end position="61"/>
    </location>
</feature>
<accession>A0A8S5MBX0</accession>
<sequence length="66" mass="7608">MTIGERIRLVRLDNDMSLRDFAKVIGHPDTTVMKWEKGINKISFMDAIKICKRFKVSLNWLAGLGE</sequence>
<proteinExistence type="predicted"/>
<protein>
    <submittedName>
        <fullName evidence="2">Helix-turn-helix domain protein</fullName>
    </submittedName>
</protein>
<dbReference type="SUPFAM" id="SSF47413">
    <property type="entry name" value="lambda repressor-like DNA-binding domains"/>
    <property type="match status" value="1"/>
</dbReference>
<dbReference type="Pfam" id="PF01381">
    <property type="entry name" value="HTH_3"/>
    <property type="match status" value="1"/>
</dbReference>
<dbReference type="InterPro" id="IPR001387">
    <property type="entry name" value="Cro/C1-type_HTH"/>
</dbReference>
<organism evidence="2">
    <name type="scientific">Siphoviridae sp. ct7FW4</name>
    <dbReference type="NCBI Taxonomy" id="2826303"/>
    <lineage>
        <taxon>Viruses</taxon>
        <taxon>Duplodnaviria</taxon>
        <taxon>Heunggongvirae</taxon>
        <taxon>Uroviricota</taxon>
        <taxon>Caudoviricetes</taxon>
    </lineage>
</organism>
<name>A0A8S5MBX0_9CAUD</name>
<dbReference type="SMART" id="SM00530">
    <property type="entry name" value="HTH_XRE"/>
    <property type="match status" value="1"/>
</dbReference>
<dbReference type="CDD" id="cd00093">
    <property type="entry name" value="HTH_XRE"/>
    <property type="match status" value="1"/>
</dbReference>
<dbReference type="InterPro" id="IPR010982">
    <property type="entry name" value="Lambda_DNA-bd_dom_sf"/>
</dbReference>
<evidence type="ECO:0000313" key="2">
    <source>
        <dbReference type="EMBL" id="DAD79427.1"/>
    </source>
</evidence>
<dbReference type="EMBL" id="BK014865">
    <property type="protein sequence ID" value="DAD79427.1"/>
    <property type="molecule type" value="Genomic_DNA"/>
</dbReference>